<dbReference type="Gene3D" id="3.40.190.10">
    <property type="entry name" value="Periplasmic binding protein-like II"/>
    <property type="match status" value="2"/>
</dbReference>
<accession>A0A8U0HXC2</accession>
<dbReference type="GO" id="GO:0004664">
    <property type="term" value="F:prephenate dehydratase activity"/>
    <property type="evidence" value="ECO:0007669"/>
    <property type="project" value="UniProtKB-EC"/>
</dbReference>
<evidence type="ECO:0000256" key="4">
    <source>
        <dbReference type="ARBA" id="ARBA00023239"/>
    </source>
</evidence>
<keyword evidence="2" id="KW-0057">Aromatic amino acid biosynthesis</keyword>
<protein>
    <submittedName>
        <fullName evidence="8">Prephenate dehydratase</fullName>
        <ecNumber evidence="8">4.2.1.51</ecNumber>
    </submittedName>
</protein>
<dbReference type="Gene3D" id="3.30.70.260">
    <property type="match status" value="1"/>
</dbReference>
<dbReference type="NCBIfam" id="NF008865">
    <property type="entry name" value="PRK11898.1"/>
    <property type="match status" value="1"/>
</dbReference>
<dbReference type="Pfam" id="PF01842">
    <property type="entry name" value="ACT"/>
    <property type="match status" value="1"/>
</dbReference>
<dbReference type="InterPro" id="IPR001086">
    <property type="entry name" value="Preph_deHydtase"/>
</dbReference>
<dbReference type="InterPro" id="IPR018528">
    <property type="entry name" value="Preph_deHydtase_CS"/>
</dbReference>
<reference evidence="8 9" key="1">
    <citation type="submission" date="2022-04" db="EMBL/GenBank/DDBJ databases">
        <title>Diverse halophilic archaea isolated from saline environments.</title>
        <authorList>
            <person name="Cui H.-L."/>
        </authorList>
    </citation>
    <scope>NUCLEOTIDE SEQUENCE [LARGE SCALE GENOMIC DNA]</scope>
    <source>
        <strain evidence="8 9">XZYJT49</strain>
    </source>
</reference>
<dbReference type="CDD" id="cd13630">
    <property type="entry name" value="PBP2_PDT_1"/>
    <property type="match status" value="1"/>
</dbReference>
<keyword evidence="1" id="KW-0028">Amino-acid biosynthesis</keyword>
<dbReference type="SUPFAM" id="SSF53850">
    <property type="entry name" value="Periplasmic binding protein-like II"/>
    <property type="match status" value="1"/>
</dbReference>
<feature type="domain" description="ACT" evidence="7">
    <location>
        <begin position="185"/>
        <end position="262"/>
    </location>
</feature>
<dbReference type="PROSITE" id="PS00858">
    <property type="entry name" value="PREPHENATE_DEHYDR_2"/>
    <property type="match status" value="1"/>
</dbReference>
<dbReference type="PROSITE" id="PS51171">
    <property type="entry name" value="PREPHENATE_DEHYDR_3"/>
    <property type="match status" value="1"/>
</dbReference>
<organism evidence="8 9">
    <name type="scientific">Halorussus limi</name>
    <dbReference type="NCBI Taxonomy" id="2938695"/>
    <lineage>
        <taxon>Archaea</taxon>
        <taxon>Methanobacteriati</taxon>
        <taxon>Methanobacteriota</taxon>
        <taxon>Stenosarchaea group</taxon>
        <taxon>Halobacteria</taxon>
        <taxon>Halobacteriales</taxon>
        <taxon>Haladaptataceae</taxon>
        <taxon>Halorussus</taxon>
    </lineage>
</organism>
<dbReference type="SUPFAM" id="SSF55021">
    <property type="entry name" value="ACT-like"/>
    <property type="match status" value="1"/>
</dbReference>
<dbReference type="InterPro" id="IPR002912">
    <property type="entry name" value="ACT_dom"/>
</dbReference>
<dbReference type="AlphaFoldDB" id="A0A8U0HXC2"/>
<dbReference type="Proteomes" id="UP000830729">
    <property type="component" value="Chromosome"/>
</dbReference>
<dbReference type="RefSeq" id="WP_248651799.1">
    <property type="nucleotide sequence ID" value="NZ_CP096659.1"/>
</dbReference>
<dbReference type="GO" id="GO:0005737">
    <property type="term" value="C:cytoplasm"/>
    <property type="evidence" value="ECO:0007669"/>
    <property type="project" value="TreeGrafter"/>
</dbReference>
<evidence type="ECO:0000313" key="8">
    <source>
        <dbReference type="EMBL" id="UPV75762.1"/>
    </source>
</evidence>
<evidence type="ECO:0000259" key="6">
    <source>
        <dbReference type="PROSITE" id="PS51171"/>
    </source>
</evidence>
<comment type="pathway">
    <text evidence="5">Amino-acid biosynthesis.</text>
</comment>
<dbReference type="EMBL" id="CP096659">
    <property type="protein sequence ID" value="UPV75762.1"/>
    <property type="molecule type" value="Genomic_DNA"/>
</dbReference>
<dbReference type="PANTHER" id="PTHR21022:SF19">
    <property type="entry name" value="PREPHENATE DEHYDRATASE-RELATED"/>
    <property type="match status" value="1"/>
</dbReference>
<keyword evidence="4 8" id="KW-0456">Lyase</keyword>
<dbReference type="Pfam" id="PF00800">
    <property type="entry name" value="PDT"/>
    <property type="match status" value="1"/>
</dbReference>
<feature type="domain" description="Prephenate dehydratase" evidence="6">
    <location>
        <begin position="2"/>
        <end position="172"/>
    </location>
</feature>
<dbReference type="CDD" id="cd04905">
    <property type="entry name" value="ACT_CM-PDT"/>
    <property type="match status" value="1"/>
</dbReference>
<proteinExistence type="predicted"/>
<evidence type="ECO:0000256" key="5">
    <source>
        <dbReference type="ARBA" id="ARBA00029440"/>
    </source>
</evidence>
<dbReference type="EC" id="4.2.1.51" evidence="8"/>
<evidence type="ECO:0000256" key="2">
    <source>
        <dbReference type="ARBA" id="ARBA00023141"/>
    </source>
</evidence>
<sequence length="270" mass="29284">MQAVTLGPEGTYSHRAASAVADEVEFRESVTAIVEAVADGEFERGVVPIENSIEGSVTETLDALTDREVAAVREIVTPIRHALLAQRDDFSVVASHSQALAQCRSYLEAEYPDADLEAVASTARGVEHARENPDVAGIGHPDNASGDDDLRVVAEGIQDRNSNATRFFVIAPVAEQSEAGGKSSLVVYPNANYPGLLLELLEPFADRDVNLTRVESRPSGERLGDYVFHIDFAAGLYEERAQEAIADVEDIAENGWVRRLGSYDTEHVVY</sequence>
<keyword evidence="3" id="KW-0584">Phenylalanine biosynthesis</keyword>
<dbReference type="KEGG" id="halx:M0R89_06800"/>
<dbReference type="PROSITE" id="PS51671">
    <property type="entry name" value="ACT"/>
    <property type="match status" value="1"/>
</dbReference>
<evidence type="ECO:0000259" key="7">
    <source>
        <dbReference type="PROSITE" id="PS51671"/>
    </source>
</evidence>
<evidence type="ECO:0000256" key="1">
    <source>
        <dbReference type="ARBA" id="ARBA00022605"/>
    </source>
</evidence>
<gene>
    <name evidence="8" type="primary">pheA</name>
    <name evidence="8" type="ORF">M0R89_06800</name>
</gene>
<keyword evidence="9" id="KW-1185">Reference proteome</keyword>
<dbReference type="PANTHER" id="PTHR21022">
    <property type="entry name" value="PREPHENATE DEHYDRATASE P PROTEIN"/>
    <property type="match status" value="1"/>
</dbReference>
<evidence type="ECO:0000256" key="3">
    <source>
        <dbReference type="ARBA" id="ARBA00023222"/>
    </source>
</evidence>
<name>A0A8U0HXC2_9EURY</name>
<dbReference type="GO" id="GO:0009094">
    <property type="term" value="P:L-phenylalanine biosynthetic process"/>
    <property type="evidence" value="ECO:0007669"/>
    <property type="project" value="UniProtKB-KW"/>
</dbReference>
<dbReference type="InterPro" id="IPR045865">
    <property type="entry name" value="ACT-like_dom_sf"/>
</dbReference>
<dbReference type="GeneID" id="72184893"/>
<evidence type="ECO:0000313" key="9">
    <source>
        <dbReference type="Proteomes" id="UP000830729"/>
    </source>
</evidence>